<keyword evidence="2" id="KW-0812">Transmembrane</keyword>
<keyword evidence="2" id="KW-1133">Transmembrane helix</keyword>
<feature type="domain" description="Chlorhexidine efflux transporter" evidence="3">
    <location>
        <begin position="2"/>
        <end position="65"/>
    </location>
</feature>
<keyword evidence="5" id="KW-1185">Reference proteome</keyword>
<organism evidence="4 5">
    <name type="scientific">Azospirillum oleiclasticum</name>
    <dbReference type="NCBI Taxonomy" id="2735135"/>
    <lineage>
        <taxon>Bacteria</taxon>
        <taxon>Pseudomonadati</taxon>
        <taxon>Pseudomonadota</taxon>
        <taxon>Alphaproteobacteria</taxon>
        <taxon>Rhodospirillales</taxon>
        <taxon>Azospirillaceae</taxon>
        <taxon>Azospirillum</taxon>
    </lineage>
</organism>
<name>A0ABX2TAG4_9PROT</name>
<feature type="transmembrane region" description="Helical" evidence="2">
    <location>
        <begin position="107"/>
        <end position="129"/>
    </location>
</feature>
<protein>
    <submittedName>
        <fullName evidence="4">PACE efflux transporter</fullName>
    </submittedName>
</protein>
<dbReference type="Proteomes" id="UP000584642">
    <property type="component" value="Unassembled WGS sequence"/>
</dbReference>
<gene>
    <name evidence="4" type="ORF">HND93_08095</name>
</gene>
<comment type="caution">
    <text evidence="4">The sequence shown here is derived from an EMBL/GenBank/DDBJ whole genome shotgun (WGS) entry which is preliminary data.</text>
</comment>
<dbReference type="InterPro" id="IPR058208">
    <property type="entry name" value="PACE"/>
</dbReference>
<evidence type="ECO:0000313" key="4">
    <source>
        <dbReference type="EMBL" id="NYZ19670.1"/>
    </source>
</evidence>
<feature type="region of interest" description="Disordered" evidence="1">
    <location>
        <begin position="139"/>
        <end position="158"/>
    </location>
</feature>
<feature type="transmembrane region" description="Helical" evidence="2">
    <location>
        <begin position="12"/>
        <end position="31"/>
    </location>
</feature>
<dbReference type="InterPro" id="IPR007896">
    <property type="entry name" value="BTP_bacteria"/>
</dbReference>
<proteinExistence type="predicted"/>
<feature type="transmembrane region" description="Helical" evidence="2">
    <location>
        <begin position="78"/>
        <end position="101"/>
    </location>
</feature>
<feature type="transmembrane region" description="Helical" evidence="2">
    <location>
        <begin position="37"/>
        <end position="57"/>
    </location>
</feature>
<evidence type="ECO:0000256" key="2">
    <source>
        <dbReference type="SAM" id="Phobius"/>
    </source>
</evidence>
<feature type="domain" description="Chlorhexidine efflux transporter" evidence="3">
    <location>
        <begin position="72"/>
        <end position="134"/>
    </location>
</feature>
<reference evidence="4 5" key="1">
    <citation type="submission" date="2020-05" db="EMBL/GenBank/DDBJ databases">
        <title>Azospirillum oleiclasticum sp. nov, a nitrogen-fixing and heavy crude oil-emulsifying bacterium isolated from the crude oil of Yumen Oilfield.</title>
        <authorList>
            <person name="Wu D."/>
            <person name="Cai M."/>
            <person name="Zhang X."/>
        </authorList>
    </citation>
    <scope>NUCLEOTIDE SEQUENCE [LARGE SCALE GENOMIC DNA]</scope>
    <source>
        <strain evidence="4 5">ROY-1-1-2</strain>
    </source>
</reference>
<dbReference type="RefSeq" id="WP_180281443.1">
    <property type="nucleotide sequence ID" value="NZ_JABFDB010000004.1"/>
</dbReference>
<evidence type="ECO:0000313" key="5">
    <source>
        <dbReference type="Proteomes" id="UP000584642"/>
    </source>
</evidence>
<dbReference type="Pfam" id="PF05232">
    <property type="entry name" value="BTP"/>
    <property type="match status" value="2"/>
</dbReference>
<dbReference type="EMBL" id="JABFDB010000004">
    <property type="protein sequence ID" value="NYZ19670.1"/>
    <property type="molecule type" value="Genomic_DNA"/>
</dbReference>
<sequence length="158" mass="17636">MRTTTDRIRQAILFEIVGLLLITPLGAWTFGHPMNDIGVIAVGGATIATVWNYLFNLGFDHALRRLNGDTCKSIGARIIHALLFELGLLAVLMPFIAWYLGVGLLEAFLMDVSFALFYVGYAFLFTWFYDRMFPAPPSRGAGPVDREHGRDPRPMADL</sequence>
<feature type="compositionally biased region" description="Basic and acidic residues" evidence="1">
    <location>
        <begin position="144"/>
        <end position="158"/>
    </location>
</feature>
<dbReference type="NCBIfam" id="NF033664">
    <property type="entry name" value="PACE_transport"/>
    <property type="match status" value="1"/>
</dbReference>
<evidence type="ECO:0000256" key="1">
    <source>
        <dbReference type="SAM" id="MobiDB-lite"/>
    </source>
</evidence>
<accession>A0ABX2TAG4</accession>
<evidence type="ECO:0000259" key="3">
    <source>
        <dbReference type="Pfam" id="PF05232"/>
    </source>
</evidence>
<keyword evidence="2" id="KW-0472">Membrane</keyword>